<feature type="chain" id="PRO_5042201054" evidence="1">
    <location>
        <begin position="25"/>
        <end position="69"/>
    </location>
</feature>
<dbReference type="Proteomes" id="UP001283361">
    <property type="component" value="Unassembled WGS sequence"/>
</dbReference>
<evidence type="ECO:0000313" key="2">
    <source>
        <dbReference type="EMBL" id="KAK3789874.1"/>
    </source>
</evidence>
<dbReference type="SUPFAM" id="SSF57603">
    <property type="entry name" value="FnI-like domain"/>
    <property type="match status" value="1"/>
</dbReference>
<keyword evidence="1" id="KW-0732">Signal</keyword>
<gene>
    <name evidence="2" type="ORF">RRG08_060427</name>
</gene>
<proteinExistence type="predicted"/>
<organism evidence="2 3">
    <name type="scientific">Elysia crispata</name>
    <name type="common">lettuce slug</name>
    <dbReference type="NCBI Taxonomy" id="231223"/>
    <lineage>
        <taxon>Eukaryota</taxon>
        <taxon>Metazoa</taxon>
        <taxon>Spiralia</taxon>
        <taxon>Lophotrochozoa</taxon>
        <taxon>Mollusca</taxon>
        <taxon>Gastropoda</taxon>
        <taxon>Heterobranchia</taxon>
        <taxon>Euthyneura</taxon>
        <taxon>Panpulmonata</taxon>
        <taxon>Sacoglossa</taxon>
        <taxon>Placobranchoidea</taxon>
        <taxon>Plakobranchidae</taxon>
        <taxon>Elysia</taxon>
    </lineage>
</organism>
<evidence type="ECO:0000256" key="1">
    <source>
        <dbReference type="SAM" id="SignalP"/>
    </source>
</evidence>
<dbReference type="AlphaFoldDB" id="A0AAE1AKZ3"/>
<sequence length="69" mass="7862">MKTSTVELTLLVLVLGVMVLNVSAVPIFDLRPSCIFRGRSYRPGRVIPTRTCERCKCIMGHTRCHRRNC</sequence>
<accession>A0AAE1AKZ3</accession>
<name>A0AAE1AKZ3_9GAST</name>
<reference evidence="2" key="1">
    <citation type="journal article" date="2023" name="G3 (Bethesda)">
        <title>A reference genome for the long-term kleptoplast-retaining sea slug Elysia crispata morphotype clarki.</title>
        <authorList>
            <person name="Eastman K.E."/>
            <person name="Pendleton A.L."/>
            <person name="Shaikh M.A."/>
            <person name="Suttiyut T."/>
            <person name="Ogas R."/>
            <person name="Tomko P."/>
            <person name="Gavelis G."/>
            <person name="Widhalm J.R."/>
            <person name="Wisecaver J.H."/>
        </authorList>
    </citation>
    <scope>NUCLEOTIDE SEQUENCE</scope>
    <source>
        <strain evidence="2">ECLA1</strain>
    </source>
</reference>
<protein>
    <submittedName>
        <fullName evidence="2">Uncharacterized protein</fullName>
    </submittedName>
</protein>
<dbReference type="Gene3D" id="2.10.70.10">
    <property type="entry name" value="Complement Module, domain 1"/>
    <property type="match status" value="1"/>
</dbReference>
<comment type="caution">
    <text evidence="2">The sequence shown here is derived from an EMBL/GenBank/DDBJ whole genome shotgun (WGS) entry which is preliminary data.</text>
</comment>
<keyword evidence="3" id="KW-1185">Reference proteome</keyword>
<dbReference type="EMBL" id="JAWDGP010001626">
    <property type="protein sequence ID" value="KAK3789874.1"/>
    <property type="molecule type" value="Genomic_DNA"/>
</dbReference>
<evidence type="ECO:0000313" key="3">
    <source>
        <dbReference type="Proteomes" id="UP001283361"/>
    </source>
</evidence>
<feature type="signal peptide" evidence="1">
    <location>
        <begin position="1"/>
        <end position="24"/>
    </location>
</feature>